<keyword evidence="1" id="KW-1133">Transmembrane helix</keyword>
<reference evidence="2 3" key="1">
    <citation type="journal article" date="2015" name="Environ. Microbiol.">
        <title>Metagenome sequence of Elaphomyces granulatus from sporocarp tissue reveals Ascomycota ectomycorrhizal fingerprints of genome expansion and a Proteobacteria-rich microbiome.</title>
        <authorList>
            <person name="Quandt C.A."/>
            <person name="Kohler A."/>
            <person name="Hesse C.N."/>
            <person name="Sharpton T.J."/>
            <person name="Martin F."/>
            <person name="Spatafora J.W."/>
        </authorList>
    </citation>
    <scope>NUCLEOTIDE SEQUENCE [LARGE SCALE GENOMIC DNA]</scope>
    <source>
        <strain evidence="2 3">OSC145934</strain>
    </source>
</reference>
<proteinExistence type="predicted"/>
<sequence>MSLLGEQVLVFSGSPIPTFLLFLSSFLETRVALVHFTSLSYHNGLAFNTFPGNPAPEPIKRQVELGQVPWSNRVAPTSGWPSSTAEPYPNVWVYSFIHTWFISFVLPLSIKLLFLFDF</sequence>
<evidence type="ECO:0000313" key="2">
    <source>
        <dbReference type="EMBL" id="OXV09002.1"/>
    </source>
</evidence>
<dbReference type="EMBL" id="NPHW01003751">
    <property type="protein sequence ID" value="OXV09002.1"/>
    <property type="molecule type" value="Genomic_DNA"/>
</dbReference>
<protein>
    <submittedName>
        <fullName evidence="2">Uncharacterized protein</fullName>
    </submittedName>
</protein>
<feature type="transmembrane region" description="Helical" evidence="1">
    <location>
        <begin position="91"/>
        <end position="116"/>
    </location>
</feature>
<keyword evidence="1" id="KW-0472">Membrane</keyword>
<evidence type="ECO:0000256" key="1">
    <source>
        <dbReference type="SAM" id="Phobius"/>
    </source>
</evidence>
<keyword evidence="1" id="KW-0812">Transmembrane</keyword>
<feature type="transmembrane region" description="Helical" evidence="1">
    <location>
        <begin position="7"/>
        <end position="27"/>
    </location>
</feature>
<gene>
    <name evidence="2" type="ORF">Egran_03235</name>
</gene>
<evidence type="ECO:0000313" key="3">
    <source>
        <dbReference type="Proteomes" id="UP000243515"/>
    </source>
</evidence>
<organism evidence="2 3">
    <name type="scientific">Elaphomyces granulatus</name>
    <dbReference type="NCBI Taxonomy" id="519963"/>
    <lineage>
        <taxon>Eukaryota</taxon>
        <taxon>Fungi</taxon>
        <taxon>Dikarya</taxon>
        <taxon>Ascomycota</taxon>
        <taxon>Pezizomycotina</taxon>
        <taxon>Eurotiomycetes</taxon>
        <taxon>Eurotiomycetidae</taxon>
        <taxon>Eurotiales</taxon>
        <taxon>Elaphomycetaceae</taxon>
        <taxon>Elaphomyces</taxon>
    </lineage>
</organism>
<comment type="caution">
    <text evidence="2">The sequence shown here is derived from an EMBL/GenBank/DDBJ whole genome shotgun (WGS) entry which is preliminary data.</text>
</comment>
<accession>A0A232LY03</accession>
<name>A0A232LY03_9EURO</name>
<dbReference type="AlphaFoldDB" id="A0A232LY03"/>
<keyword evidence="3" id="KW-1185">Reference proteome</keyword>
<dbReference type="Proteomes" id="UP000243515">
    <property type="component" value="Unassembled WGS sequence"/>
</dbReference>